<dbReference type="PATRIC" id="fig|391937.3.peg.2346"/>
<evidence type="ECO:0000313" key="2">
    <source>
        <dbReference type="Proteomes" id="UP000006786"/>
    </source>
</evidence>
<keyword evidence="2" id="KW-1185">Reference proteome</keyword>
<dbReference type="Proteomes" id="UP000006786">
    <property type="component" value="Unassembled WGS sequence"/>
</dbReference>
<dbReference type="EMBL" id="AMRM01000011">
    <property type="protein sequence ID" value="EKF18782.1"/>
    <property type="molecule type" value="Genomic_DNA"/>
</dbReference>
<evidence type="ECO:0000313" key="1">
    <source>
        <dbReference type="EMBL" id="EKF18782.1"/>
    </source>
</evidence>
<dbReference type="AlphaFoldDB" id="K2MNB9"/>
<proteinExistence type="predicted"/>
<gene>
    <name evidence="1" type="ORF">NA2_11380</name>
</gene>
<comment type="caution">
    <text evidence="1">The sequence shown here is derived from an EMBL/GenBank/DDBJ whole genome shotgun (WGS) entry which is preliminary data.</text>
</comment>
<reference evidence="1 2" key="1">
    <citation type="journal article" date="2012" name="J. Bacteriol.">
        <title>Genome Sequence of Nitratireductor pacificus Type Strain pht-3B.</title>
        <authorList>
            <person name="Lai Q."/>
            <person name="Li G."/>
            <person name="Shao Z."/>
        </authorList>
    </citation>
    <scope>NUCLEOTIDE SEQUENCE [LARGE SCALE GENOMIC DNA]</scope>
    <source>
        <strain evidence="2">pht-3B</strain>
    </source>
</reference>
<accession>K2MNB9</accession>
<sequence>MGAASAFQLNFIGSGSDSHHGVQCNNGTYFEMRQVGVYKQWGVISGSTVNVPDWRKFDSCRGNVRSATHIRSPGQAAATLCACAGSS</sequence>
<organism evidence="1 2">
    <name type="scientific">Nitratireductor pacificus pht-3B</name>
    <dbReference type="NCBI Taxonomy" id="391937"/>
    <lineage>
        <taxon>Bacteria</taxon>
        <taxon>Pseudomonadati</taxon>
        <taxon>Pseudomonadota</taxon>
        <taxon>Alphaproteobacteria</taxon>
        <taxon>Hyphomicrobiales</taxon>
        <taxon>Phyllobacteriaceae</taxon>
        <taxon>Nitratireductor</taxon>
    </lineage>
</organism>
<name>K2MNB9_9HYPH</name>
<protein>
    <submittedName>
        <fullName evidence="1">Uncharacterized protein</fullName>
    </submittedName>
</protein>